<organism evidence="2 3">
    <name type="scientific">Austropuccinia psidii MF-1</name>
    <dbReference type="NCBI Taxonomy" id="1389203"/>
    <lineage>
        <taxon>Eukaryota</taxon>
        <taxon>Fungi</taxon>
        <taxon>Dikarya</taxon>
        <taxon>Basidiomycota</taxon>
        <taxon>Pucciniomycotina</taxon>
        <taxon>Pucciniomycetes</taxon>
        <taxon>Pucciniales</taxon>
        <taxon>Sphaerophragmiaceae</taxon>
        <taxon>Austropuccinia</taxon>
    </lineage>
</organism>
<dbReference type="Proteomes" id="UP000765509">
    <property type="component" value="Unassembled WGS sequence"/>
</dbReference>
<evidence type="ECO:0000313" key="2">
    <source>
        <dbReference type="EMBL" id="MBW0485127.1"/>
    </source>
</evidence>
<dbReference type="EMBL" id="AVOT02008018">
    <property type="protein sequence ID" value="MBW0485127.1"/>
    <property type="molecule type" value="Genomic_DNA"/>
</dbReference>
<feature type="compositionally biased region" description="Acidic residues" evidence="1">
    <location>
        <begin position="692"/>
        <end position="702"/>
    </location>
</feature>
<dbReference type="AlphaFoldDB" id="A0A9Q3GZB7"/>
<feature type="compositionally biased region" description="Basic and acidic residues" evidence="1">
    <location>
        <begin position="264"/>
        <end position="278"/>
    </location>
</feature>
<gene>
    <name evidence="2" type="ORF">O181_024842</name>
</gene>
<protein>
    <submittedName>
        <fullName evidence="2">Uncharacterized protein</fullName>
    </submittedName>
</protein>
<name>A0A9Q3GZB7_9BASI</name>
<feature type="compositionally biased region" description="Low complexity" evidence="1">
    <location>
        <begin position="217"/>
        <end position="231"/>
    </location>
</feature>
<evidence type="ECO:0000313" key="3">
    <source>
        <dbReference type="Proteomes" id="UP000765509"/>
    </source>
</evidence>
<proteinExistence type="predicted"/>
<feature type="compositionally biased region" description="Polar residues" evidence="1">
    <location>
        <begin position="188"/>
        <end position="210"/>
    </location>
</feature>
<keyword evidence="3" id="KW-1185">Reference proteome</keyword>
<comment type="caution">
    <text evidence="2">The sequence shown here is derived from an EMBL/GenBank/DDBJ whole genome shotgun (WGS) entry which is preliminary data.</text>
</comment>
<accession>A0A9Q3GZB7</accession>
<feature type="region of interest" description="Disordered" evidence="1">
    <location>
        <begin position="185"/>
        <end position="287"/>
    </location>
</feature>
<feature type="compositionally biased region" description="Basic and acidic residues" evidence="1">
    <location>
        <begin position="711"/>
        <end position="728"/>
    </location>
</feature>
<sequence>MAEIQTIPHLPCSFQFATFGQTSASHYKHFGDVAYATSPSPFQFPYRCAGLNLPRHRPCDNVTYPDSNHHTSAETSPTLVAASKHHFPHQPSPARSIILGYEFSVSQNKYHPRLYSKFFLHQNLSSYNFIFNSYVEPPVMNPQVTSTSNEVPAQERFDIQSMLMSIMKAQESMSTTISGLKSDVDNLKANSESPSKGGSEDSPSNTQSKCLPSKGASKLTSTSKKPKGSTSNFQRAQSAPPASVISANRSPKPKPPSNNKRLVGKKDILPPSTPKRDPLQMQTSDFPPDFKGLKEAFYKYIKLLWNLPHQNAVPEPPSQETLVQFYRKFSNSTEIKTALEQSSTALMLDNEDDVQAFAAKQLQQEQLPRGLSKLGAAYESYIQGALVRLGFTIWSPNLLQKSDELYNVACRILAITTFQQIAAAGAFENHNVNLTFIMQTSLLQKAYDHFVHYLMKDRYNKELKVKGSYMAGKVKGKSNKNRARLRTARLDFAILQRFPKRYRKIIEEIGAHSDDEVHEKKPNVFVIKKLIYRSRKANIFFRKLDEAMVAYHENMGTASHMRTRVHPKVPIESKSPPPKRLPIDFYSSKWVKKLSHVEQCAILDASNVAFLPIPEDSLASKPHADEKLSDKAFNNKFLQMALVEYKIKEDTTVVEEADSGSESEGKSIDLEAESLGEDDESDGLFEPGEYHYDDDETEEEGVSDSSSGKSDGGHSNDESSEVPFKEDSMEGVEEDV</sequence>
<reference evidence="2" key="1">
    <citation type="submission" date="2021-03" db="EMBL/GenBank/DDBJ databases">
        <title>Draft genome sequence of rust myrtle Austropuccinia psidii MF-1, a brazilian biotype.</title>
        <authorList>
            <person name="Quecine M.C."/>
            <person name="Pachon D.M.R."/>
            <person name="Bonatelli M.L."/>
            <person name="Correr F.H."/>
            <person name="Franceschini L.M."/>
            <person name="Leite T.F."/>
            <person name="Margarido G.R.A."/>
            <person name="Almeida C.A."/>
            <person name="Ferrarezi J.A."/>
            <person name="Labate C.A."/>
        </authorList>
    </citation>
    <scope>NUCLEOTIDE SEQUENCE</scope>
    <source>
        <strain evidence="2">MF-1</strain>
    </source>
</reference>
<feature type="region of interest" description="Disordered" evidence="1">
    <location>
        <begin position="654"/>
        <end position="736"/>
    </location>
</feature>
<evidence type="ECO:0000256" key="1">
    <source>
        <dbReference type="SAM" id="MobiDB-lite"/>
    </source>
</evidence>
<feature type="compositionally biased region" description="Acidic residues" evidence="1">
    <location>
        <begin position="670"/>
        <end position="683"/>
    </location>
</feature>